<feature type="transmembrane region" description="Helical" evidence="1">
    <location>
        <begin position="87"/>
        <end position="109"/>
    </location>
</feature>
<dbReference type="GO" id="GO:0016020">
    <property type="term" value="C:membrane"/>
    <property type="evidence" value="ECO:0007669"/>
    <property type="project" value="InterPro"/>
</dbReference>
<feature type="transmembrane region" description="Helical" evidence="1">
    <location>
        <begin position="231"/>
        <end position="251"/>
    </location>
</feature>
<dbReference type="Proteomes" id="UP000010820">
    <property type="component" value="Chromosome"/>
</dbReference>
<feature type="transmembrane region" description="Helical" evidence="1">
    <location>
        <begin position="321"/>
        <end position="341"/>
    </location>
</feature>
<feature type="transmembrane region" description="Helical" evidence="1">
    <location>
        <begin position="293"/>
        <end position="314"/>
    </location>
</feature>
<dbReference type="RefSeq" id="WP_015275701.1">
    <property type="nucleotide sequence ID" value="NC_019936.1"/>
</dbReference>
<name>L0GJ55_STUST</name>
<feature type="transmembrane region" description="Helical" evidence="1">
    <location>
        <begin position="115"/>
        <end position="135"/>
    </location>
</feature>
<reference evidence="3 4" key="1">
    <citation type="submission" date="2011-10" db="EMBL/GenBank/DDBJ databases">
        <title>Complete sequence of chromosome of Pseudomonas stutzeri RCH2.</title>
        <authorList>
            <consortium name="US DOE Joint Genome Institute"/>
            <person name="Lucas S."/>
            <person name="Han J."/>
            <person name="Lapidus A."/>
            <person name="Cheng J.-F."/>
            <person name="Goodwin L."/>
            <person name="Pitluck S."/>
            <person name="Peters L."/>
            <person name="Ovchinnikova G."/>
            <person name="Zeytun A."/>
            <person name="Lu M."/>
            <person name="Detter J.C."/>
            <person name="Han C."/>
            <person name="Tapia R."/>
            <person name="Land M."/>
            <person name="Hauser L."/>
            <person name="Kyrpides N."/>
            <person name="Ivanova N."/>
            <person name="Pagani I."/>
            <person name="Chakraborty R."/>
            <person name="Arkin A."/>
            <person name="Dehal P."/>
            <person name="Wall J."/>
            <person name="Hazen T."/>
            <person name="Woyke T."/>
        </authorList>
    </citation>
    <scope>NUCLEOTIDE SEQUENCE [LARGE SCALE GENOMIC DNA]</scope>
    <source>
        <strain evidence="3 4">RCH2</strain>
    </source>
</reference>
<accession>L0GJ55</accession>
<dbReference type="EMBL" id="CP003071">
    <property type="protein sequence ID" value="AGA85354.1"/>
    <property type="molecule type" value="Genomic_DNA"/>
</dbReference>
<evidence type="ECO:0000313" key="4">
    <source>
        <dbReference type="Proteomes" id="UP000010820"/>
    </source>
</evidence>
<proteinExistence type="predicted"/>
<dbReference type="PANTHER" id="PTHR22911">
    <property type="entry name" value="ACYL-MALONYL CONDENSING ENZYME-RELATED"/>
    <property type="match status" value="1"/>
</dbReference>
<feature type="domain" description="EamA" evidence="2">
    <location>
        <begin position="236"/>
        <end position="362"/>
    </location>
</feature>
<feature type="transmembrane region" description="Helical" evidence="1">
    <location>
        <begin position="205"/>
        <end position="225"/>
    </location>
</feature>
<evidence type="ECO:0000313" key="3">
    <source>
        <dbReference type="EMBL" id="AGA85354.1"/>
    </source>
</evidence>
<dbReference type="Pfam" id="PF00892">
    <property type="entry name" value="EamA"/>
    <property type="match status" value="2"/>
</dbReference>
<feature type="transmembrane region" description="Helical" evidence="1">
    <location>
        <begin position="173"/>
        <end position="193"/>
    </location>
</feature>
<dbReference type="AlphaFoldDB" id="L0GJ55"/>
<dbReference type="InterPro" id="IPR037185">
    <property type="entry name" value="EmrE-like"/>
</dbReference>
<dbReference type="SUPFAM" id="SSF103481">
    <property type="entry name" value="Multidrug resistance efflux transporter EmrE"/>
    <property type="match status" value="2"/>
</dbReference>
<feature type="transmembrane region" description="Helical" evidence="1">
    <location>
        <begin position="347"/>
        <end position="366"/>
    </location>
</feature>
<dbReference type="HOGENOM" id="CLU_033863_9_1_6"/>
<feature type="domain" description="EamA" evidence="2">
    <location>
        <begin position="86"/>
        <end position="219"/>
    </location>
</feature>
<keyword evidence="1" id="KW-0472">Membrane</keyword>
<protein>
    <submittedName>
        <fullName evidence="3">Putative permease, DMT superfamily</fullName>
    </submittedName>
</protein>
<organism evidence="3 4">
    <name type="scientific">Stutzerimonas stutzeri RCH2</name>
    <dbReference type="NCBI Taxonomy" id="644801"/>
    <lineage>
        <taxon>Bacteria</taxon>
        <taxon>Pseudomonadati</taxon>
        <taxon>Pseudomonadota</taxon>
        <taxon>Gammaproteobacteria</taxon>
        <taxon>Pseudomonadales</taxon>
        <taxon>Pseudomonadaceae</taxon>
        <taxon>Stutzerimonas</taxon>
    </lineage>
</organism>
<gene>
    <name evidence="3" type="ORF">Psest_0761</name>
</gene>
<feature type="transmembrane region" description="Helical" evidence="1">
    <location>
        <begin position="147"/>
        <end position="167"/>
    </location>
</feature>
<dbReference type="InterPro" id="IPR000620">
    <property type="entry name" value="EamA_dom"/>
</dbReference>
<sequence>MSEPVSKGYRRLIRSFPPSRQPCALTRLRNHSCTPSELGCSGLPRGYGNAHPPQLQISSIEPKAWDLLDGAPPNGERSVGTTGSHGALFVALAALCWGLSGGIGGILAAEGWSPIVVSFYRGAIGLLFVGVWLALRPDSSGLASRRLWFWSAVAGVGVAGNFSFYFLSIAEGSVAVAATLMYSAPVFVYLVSFACRLERPTPFKWVAIAMVMLGVILLTGIYDIGAGDITAIAAGAGLLSGVSYAVFIFAFKYAAPHGSPQAILVIAFAVLVGILGWMGDAEQAVAVLHAPNWPLFVMLGVLGAGLSFIFYIIGLNQTAPAVASIVAMVEPVTASLFGVVVLNESLAALQMLGMALILLTVTALGVHSKDGNQT</sequence>
<dbReference type="KEGG" id="psh:Psest_0761"/>
<keyword evidence="1" id="KW-1133">Transmembrane helix</keyword>
<feature type="transmembrane region" description="Helical" evidence="1">
    <location>
        <begin position="263"/>
        <end position="281"/>
    </location>
</feature>
<dbReference type="STRING" id="644801.Psest_0761"/>
<dbReference type="PATRIC" id="fig|644801.3.peg.743"/>
<dbReference type="Gene3D" id="1.10.3730.20">
    <property type="match status" value="2"/>
</dbReference>
<dbReference type="eggNOG" id="COG0697">
    <property type="taxonomic scope" value="Bacteria"/>
</dbReference>
<keyword evidence="1" id="KW-0812">Transmembrane</keyword>
<evidence type="ECO:0000259" key="2">
    <source>
        <dbReference type="Pfam" id="PF00892"/>
    </source>
</evidence>
<evidence type="ECO:0000256" key="1">
    <source>
        <dbReference type="SAM" id="Phobius"/>
    </source>
</evidence>